<dbReference type="Proteomes" id="UP000646579">
    <property type="component" value="Unassembled WGS sequence"/>
</dbReference>
<keyword evidence="1" id="KW-0472">Membrane</keyword>
<reference evidence="2" key="1">
    <citation type="journal article" date="2014" name="Int. J. Syst. Evol. Microbiol.">
        <title>Complete genome sequence of Corynebacterium casei LMG S-19264T (=DSM 44701T), isolated from a smear-ripened cheese.</title>
        <authorList>
            <consortium name="US DOE Joint Genome Institute (JGI-PGF)"/>
            <person name="Walter F."/>
            <person name="Albersmeier A."/>
            <person name="Kalinowski J."/>
            <person name="Ruckert C."/>
        </authorList>
    </citation>
    <scope>NUCLEOTIDE SEQUENCE</scope>
    <source>
        <strain evidence="2">KCTC 32437</strain>
    </source>
</reference>
<proteinExistence type="predicted"/>
<name>A0A918S082_9HYPH</name>
<organism evidence="2 3">
    <name type="scientific">Devosia pacifica</name>
    <dbReference type="NCBI Taxonomy" id="1335967"/>
    <lineage>
        <taxon>Bacteria</taxon>
        <taxon>Pseudomonadati</taxon>
        <taxon>Pseudomonadota</taxon>
        <taxon>Alphaproteobacteria</taxon>
        <taxon>Hyphomicrobiales</taxon>
        <taxon>Devosiaceae</taxon>
        <taxon>Devosia</taxon>
    </lineage>
</organism>
<keyword evidence="1" id="KW-1133">Transmembrane helix</keyword>
<evidence type="ECO:0000313" key="2">
    <source>
        <dbReference type="EMBL" id="GHA19101.1"/>
    </source>
</evidence>
<reference evidence="2" key="2">
    <citation type="submission" date="2020-09" db="EMBL/GenBank/DDBJ databases">
        <authorList>
            <person name="Sun Q."/>
            <person name="Kim S."/>
        </authorList>
    </citation>
    <scope>NUCLEOTIDE SEQUENCE</scope>
    <source>
        <strain evidence="2">KCTC 32437</strain>
    </source>
</reference>
<sequence>MAFYLEFILGMLLLSPLFVWIYFIRKDGNDHLCFTLKMHRDRQHAIKGDYHKIDPDN</sequence>
<keyword evidence="3" id="KW-1185">Reference proteome</keyword>
<dbReference type="AlphaFoldDB" id="A0A918S082"/>
<protein>
    <submittedName>
        <fullName evidence="2">Uncharacterized protein</fullName>
    </submittedName>
</protein>
<evidence type="ECO:0000256" key="1">
    <source>
        <dbReference type="SAM" id="Phobius"/>
    </source>
</evidence>
<accession>A0A918S082</accession>
<gene>
    <name evidence="2" type="ORF">GCM10007989_13220</name>
</gene>
<comment type="caution">
    <text evidence="2">The sequence shown here is derived from an EMBL/GenBank/DDBJ whole genome shotgun (WGS) entry which is preliminary data.</text>
</comment>
<evidence type="ECO:0000313" key="3">
    <source>
        <dbReference type="Proteomes" id="UP000646579"/>
    </source>
</evidence>
<feature type="transmembrane region" description="Helical" evidence="1">
    <location>
        <begin position="6"/>
        <end position="24"/>
    </location>
</feature>
<dbReference type="EMBL" id="BMZE01000001">
    <property type="protein sequence ID" value="GHA19101.1"/>
    <property type="molecule type" value="Genomic_DNA"/>
</dbReference>
<keyword evidence="1" id="KW-0812">Transmembrane</keyword>